<keyword evidence="3" id="KW-1185">Reference proteome</keyword>
<protein>
    <recommendedName>
        <fullName evidence="4">F-box domain-containing protein</fullName>
    </recommendedName>
</protein>
<evidence type="ECO:0000313" key="2">
    <source>
        <dbReference type="EMBL" id="KAF6827764.1"/>
    </source>
</evidence>
<feature type="region of interest" description="Disordered" evidence="1">
    <location>
        <begin position="328"/>
        <end position="380"/>
    </location>
</feature>
<dbReference type="Proteomes" id="UP000639643">
    <property type="component" value="Unassembled WGS sequence"/>
</dbReference>
<evidence type="ECO:0000256" key="1">
    <source>
        <dbReference type="SAM" id="MobiDB-lite"/>
    </source>
</evidence>
<organism evidence="2 3">
    <name type="scientific">Colletotrichum musicola</name>
    <dbReference type="NCBI Taxonomy" id="2175873"/>
    <lineage>
        <taxon>Eukaryota</taxon>
        <taxon>Fungi</taxon>
        <taxon>Dikarya</taxon>
        <taxon>Ascomycota</taxon>
        <taxon>Pezizomycotina</taxon>
        <taxon>Sordariomycetes</taxon>
        <taxon>Hypocreomycetidae</taxon>
        <taxon>Glomerellales</taxon>
        <taxon>Glomerellaceae</taxon>
        <taxon>Colletotrichum</taxon>
        <taxon>Colletotrichum orchidearum species complex</taxon>
    </lineage>
</organism>
<name>A0A8H6NC03_9PEZI</name>
<dbReference type="EMBL" id="WIGM01000358">
    <property type="protein sequence ID" value="KAF6827764.1"/>
    <property type="molecule type" value="Genomic_DNA"/>
</dbReference>
<accession>A0A8H6NC03</accession>
<reference evidence="2" key="1">
    <citation type="journal article" date="2020" name="Phytopathology">
        <title>Genome Sequence Resources of Colletotrichum truncatum, C. plurivorum, C. musicola, and C. sojae: Four Species Pathogenic to Soybean (Glycine max).</title>
        <authorList>
            <person name="Rogerio F."/>
            <person name="Boufleur T.R."/>
            <person name="Ciampi-Guillardi M."/>
            <person name="Sukno S.A."/>
            <person name="Thon M.R."/>
            <person name="Massola Junior N.S."/>
            <person name="Baroncelli R."/>
        </authorList>
    </citation>
    <scope>NUCLEOTIDE SEQUENCE</scope>
    <source>
        <strain evidence="2">LFN0074</strain>
    </source>
</reference>
<gene>
    <name evidence="2" type="ORF">CMUS01_08866</name>
</gene>
<dbReference type="OrthoDB" id="4823854at2759"/>
<evidence type="ECO:0000313" key="3">
    <source>
        <dbReference type="Proteomes" id="UP000639643"/>
    </source>
</evidence>
<proteinExistence type="predicted"/>
<sequence length="470" mass="53425">MDNYDVVTLIVAHIYKPWAPWKERPRIASYAPVSRLFQRAVESITFQNVTFPDDADGQARFATIFCSSEVHRRAAVRYVSVDVGLPCDARSPEEHGRNEKHLTSTVSSLFRQLHGWEIGRPDDDLPERFTVFVACSVPGSHARDRRPTLNQDDVDRLPAVRYVRRLKVSVADQRTPHATCLFQLAAHTPNLRELDVEYMDGDHDQPHLRLEQHSALAGAILSLRGKLPCLESLSMFRNGGDTPINHSFQCQDLEEQGVDPVCDALRQFVEDSGLKTLRLHNVLVSPDLFRRQGTRAGEGGEAVDTPALWPSLRVLDIRCGPVAPGGKWYSTGNPNDIEPRWPSRPDTPEWQDDPDIETDDDLSSVDSRIANAPNDEWPQHEWRRRLDPDTFDPLLLAMVAARMPMLRSGHLEIRMDYGYHWAYFWFGDPKMPRGYVREWAVRLANKSPWTPPAGLSMTVDVDELVPPDYL</sequence>
<comment type="caution">
    <text evidence="2">The sequence shown here is derived from an EMBL/GenBank/DDBJ whole genome shotgun (WGS) entry which is preliminary data.</text>
</comment>
<dbReference type="AlphaFoldDB" id="A0A8H6NC03"/>
<feature type="compositionally biased region" description="Acidic residues" evidence="1">
    <location>
        <begin position="349"/>
        <end position="363"/>
    </location>
</feature>
<feature type="compositionally biased region" description="Basic and acidic residues" evidence="1">
    <location>
        <begin position="337"/>
        <end position="347"/>
    </location>
</feature>
<evidence type="ECO:0008006" key="4">
    <source>
        <dbReference type="Google" id="ProtNLM"/>
    </source>
</evidence>